<evidence type="ECO:0000259" key="2">
    <source>
        <dbReference type="Pfam" id="PF09949"/>
    </source>
</evidence>
<dbReference type="PIRSF" id="PIRSF037464">
    <property type="entry name" value="UCP037464_APP1"/>
    <property type="match status" value="1"/>
</dbReference>
<name>A0ABN8VJF1_SACEU</name>
<keyword evidence="4" id="KW-1185">Reference proteome</keyword>
<feature type="region of interest" description="Disordered" evidence="1">
    <location>
        <begin position="158"/>
        <end position="187"/>
    </location>
</feature>
<dbReference type="Pfam" id="PF09949">
    <property type="entry name" value="APP1_cat"/>
    <property type="match status" value="1"/>
</dbReference>
<sequence length="591" mass="66382">MNGQDYDESSSSAAASTNPVSVDQRMGKKQRFMNLMRTTKDVYIPNLTSSISQKTMDGIRSTTNSFEGTNDMLPQLPYNTMISFYPTYTTTNLVDSDGVSAPRKDFETTVRCAVSYPGNPTSRRNRWLVSLCKQYLRTGTVEADIAAVVPARLEDDAEDLMDSQSSIDSSSSSKSGNTSPHTGTQEEDVLNERIQGFLARKVPNTPIVVDLLPKDSLRGDTASFFGTTDYYGNLLLKAETDFLPSKINITLDTPVAGRPDSISQSFPVNYVSPYGVGLISDIDDTIKHTGVTGDKRSMFRNVFIHDVKSWVIDGVPLWYKTLHDVADVDFFYVSNSPTQTFPILKSYIYTNYPPGPIFLKQYSGNFFSTIMTSSANRKIEPIMNILRDFPKKKFILVGDSGEHDLEAYTTTALQFPNQILAIYIRCCSNSMSDSPLHEQEVMREVNNIIELQQEPIQTPKSSLHTRRRPPPPPPPPPVPSSRKPSLTKEQTESIRLSRHNEVENTTNKAIPPPLPKRTLPNVEADDYCLPSSQNDYGMYGAFMDRKADEWKRRVMDSIQKLSNQDTTLMFFSDPAISLEDSIRRIREKYAS</sequence>
<evidence type="ECO:0000313" key="4">
    <source>
        <dbReference type="Proteomes" id="UP001152964"/>
    </source>
</evidence>
<dbReference type="PANTHER" id="PTHR28208">
    <property type="entry name" value="PHOSPHATIDATE PHOSPHATASE APP1"/>
    <property type="match status" value="1"/>
</dbReference>
<dbReference type="InterPro" id="IPR052935">
    <property type="entry name" value="Mg2+_PAP"/>
</dbReference>
<protein>
    <recommendedName>
        <fullName evidence="2">Phosphatidate phosphatase APP1 catalytic domain-containing protein</fullName>
    </recommendedName>
</protein>
<dbReference type="InterPro" id="IPR017210">
    <property type="entry name" value="APP1"/>
</dbReference>
<dbReference type="PANTHER" id="PTHR28208:SF3">
    <property type="entry name" value="PHOSPHATIDATE PHOSPHATASE APP1"/>
    <property type="match status" value="1"/>
</dbReference>
<organism evidence="3 4">
    <name type="scientific">Saccharomyces eubayanus</name>
    <name type="common">Yeast</name>
    <dbReference type="NCBI Taxonomy" id="1080349"/>
    <lineage>
        <taxon>Eukaryota</taxon>
        <taxon>Fungi</taxon>
        <taxon>Dikarya</taxon>
        <taxon>Ascomycota</taxon>
        <taxon>Saccharomycotina</taxon>
        <taxon>Saccharomycetes</taxon>
        <taxon>Saccharomycetales</taxon>
        <taxon>Saccharomycetaceae</taxon>
        <taxon>Saccharomyces</taxon>
    </lineage>
</organism>
<accession>A0ABN8VJF1</accession>
<dbReference type="Proteomes" id="UP001152964">
    <property type="component" value="Chromosome 14"/>
</dbReference>
<dbReference type="EMBL" id="OX291504">
    <property type="protein sequence ID" value="CAI1683325.1"/>
    <property type="molecule type" value="Genomic_DNA"/>
</dbReference>
<evidence type="ECO:0000313" key="3">
    <source>
        <dbReference type="EMBL" id="CAI1683325.1"/>
    </source>
</evidence>
<evidence type="ECO:0000256" key="1">
    <source>
        <dbReference type="SAM" id="MobiDB-lite"/>
    </source>
</evidence>
<feature type="region of interest" description="Disordered" evidence="1">
    <location>
        <begin position="1"/>
        <end position="27"/>
    </location>
</feature>
<feature type="compositionally biased region" description="Low complexity" evidence="1">
    <location>
        <begin position="163"/>
        <end position="179"/>
    </location>
</feature>
<feature type="region of interest" description="Disordered" evidence="1">
    <location>
        <begin position="451"/>
        <end position="522"/>
    </location>
</feature>
<feature type="domain" description="Phosphatidate phosphatase APP1 catalytic" evidence="2">
    <location>
        <begin position="276"/>
        <end position="426"/>
    </location>
</feature>
<gene>
    <name evidence="3" type="primary">U6500N02240</name>
    <name evidence="3" type="ORF">SEUBUCD650_0N02240</name>
</gene>
<reference evidence="3" key="1">
    <citation type="submission" date="2022-08" db="EMBL/GenBank/DDBJ databases">
        <authorList>
            <person name="Byrne P K."/>
        </authorList>
    </citation>
    <scope>NUCLEOTIDE SEQUENCE</scope>
    <source>
        <strain evidence="3">UCD650</strain>
    </source>
</reference>
<feature type="compositionally biased region" description="Pro residues" evidence="1">
    <location>
        <begin position="470"/>
        <end position="479"/>
    </location>
</feature>
<dbReference type="InterPro" id="IPR019236">
    <property type="entry name" value="APP1_cat"/>
</dbReference>
<proteinExistence type="predicted"/>